<evidence type="ECO:0000256" key="7">
    <source>
        <dbReference type="SAM" id="Phobius"/>
    </source>
</evidence>
<keyword evidence="11" id="KW-1185">Reference proteome</keyword>
<name>A0A6A5X107_9PLEO</name>
<dbReference type="Gene3D" id="1.20.120.1770">
    <property type="match status" value="1"/>
</dbReference>
<dbReference type="CDD" id="cd09630">
    <property type="entry name" value="CDH_like_cytochrome"/>
    <property type="match status" value="1"/>
</dbReference>
<dbReference type="InterPro" id="IPR006593">
    <property type="entry name" value="Cyt_b561/ferric_Rdtase_TM"/>
</dbReference>
<keyword evidence="3 7" id="KW-0812">Transmembrane</keyword>
<evidence type="ECO:0000256" key="1">
    <source>
        <dbReference type="ARBA" id="ARBA00004370"/>
    </source>
</evidence>
<feature type="transmembrane region" description="Helical" evidence="7">
    <location>
        <begin position="262"/>
        <end position="283"/>
    </location>
</feature>
<keyword evidence="2" id="KW-0813">Transport</keyword>
<feature type="signal peptide" evidence="8">
    <location>
        <begin position="1"/>
        <end position="15"/>
    </location>
</feature>
<keyword evidence="6 7" id="KW-0472">Membrane</keyword>
<evidence type="ECO:0000313" key="11">
    <source>
        <dbReference type="Proteomes" id="UP000799779"/>
    </source>
</evidence>
<dbReference type="PANTHER" id="PTHR47797">
    <property type="entry name" value="DEHYDROGENASE, PUTATIVE (AFU_ORTHOLOGUE AFUA_8G05805)-RELATED"/>
    <property type="match status" value="1"/>
</dbReference>
<evidence type="ECO:0000313" key="10">
    <source>
        <dbReference type="EMBL" id="KAF2007154.1"/>
    </source>
</evidence>
<dbReference type="OrthoDB" id="19261at2759"/>
<gene>
    <name evidence="10" type="ORF">P154DRAFT_481213</name>
</gene>
<feature type="transmembrane region" description="Helical" evidence="7">
    <location>
        <begin position="234"/>
        <end position="255"/>
    </location>
</feature>
<dbReference type="EMBL" id="ML977558">
    <property type="protein sequence ID" value="KAF2007154.1"/>
    <property type="molecule type" value="Genomic_DNA"/>
</dbReference>
<feature type="transmembrane region" description="Helical" evidence="7">
    <location>
        <begin position="336"/>
        <end position="357"/>
    </location>
</feature>
<evidence type="ECO:0000256" key="4">
    <source>
        <dbReference type="ARBA" id="ARBA00022982"/>
    </source>
</evidence>
<sequence length="415" mass="45245">MLSFPLVLSLRVVATDPISVREEEQNFSTFIYKAGEGNLTFSLNAEKSTGDVFFHITAPESYQWVSVGTGEEMRGSVMWVIYKSSEKMVKLTFSPRLSDGKSEPSYSSSISCSMVDSDSSQNGIITIDSKRYYSANVYCLKVTSLGHGGGRLDLANAKQPFLYAFGPTNKPISSKSLTAGIRRHESYGDFWVDMTKATSNSAEVLSGEALTTAINAGAEEGAESDGDKAGPTHAVLMLGSFALLFPLGAVLLRYFESVKIHWLVQLVGMLTTVVGTGVGLYLGRMYNHSKDVSSGHQIAGIVLLLLVFLQFGIGGWHHFQYRKYKNPTKYGTIHRYAGPFVVLAGIINGFTGFNFSGESENNVYYGIVVGLVLVAVIGMLAWKGWSKKKETGMPRNRDPADGVGLNAMPKSYEQM</sequence>
<keyword evidence="5 7" id="KW-1133">Transmembrane helix</keyword>
<evidence type="ECO:0000256" key="5">
    <source>
        <dbReference type="ARBA" id="ARBA00022989"/>
    </source>
</evidence>
<feature type="chain" id="PRO_5025406083" evidence="8">
    <location>
        <begin position="16"/>
        <end position="415"/>
    </location>
</feature>
<feature type="domain" description="Cytochrome b561" evidence="9">
    <location>
        <begin position="232"/>
        <end position="353"/>
    </location>
</feature>
<organism evidence="10 11">
    <name type="scientific">Amniculicola lignicola CBS 123094</name>
    <dbReference type="NCBI Taxonomy" id="1392246"/>
    <lineage>
        <taxon>Eukaryota</taxon>
        <taxon>Fungi</taxon>
        <taxon>Dikarya</taxon>
        <taxon>Ascomycota</taxon>
        <taxon>Pezizomycotina</taxon>
        <taxon>Dothideomycetes</taxon>
        <taxon>Pleosporomycetidae</taxon>
        <taxon>Pleosporales</taxon>
        <taxon>Amniculicolaceae</taxon>
        <taxon>Amniculicola</taxon>
    </lineage>
</organism>
<proteinExistence type="predicted"/>
<evidence type="ECO:0000256" key="6">
    <source>
        <dbReference type="ARBA" id="ARBA00023136"/>
    </source>
</evidence>
<dbReference type="Gene3D" id="2.60.40.1210">
    <property type="entry name" value="Cellobiose dehydrogenase, cytochrome domain"/>
    <property type="match status" value="1"/>
</dbReference>
<accession>A0A6A5X107</accession>
<dbReference type="SUPFAM" id="SSF49344">
    <property type="entry name" value="CBD9-like"/>
    <property type="match status" value="1"/>
</dbReference>
<evidence type="ECO:0000256" key="2">
    <source>
        <dbReference type="ARBA" id="ARBA00022448"/>
    </source>
</evidence>
<dbReference type="AlphaFoldDB" id="A0A6A5X107"/>
<dbReference type="SMART" id="SM00665">
    <property type="entry name" value="B561"/>
    <property type="match status" value="1"/>
</dbReference>
<dbReference type="InterPro" id="IPR015920">
    <property type="entry name" value="Cellobiose_DH-like_cyt"/>
</dbReference>
<dbReference type="PANTHER" id="PTHR47797:SF1">
    <property type="entry name" value="CYTOCHROME B561 DOMAIN-CONTAINING PROTEIN-RELATED"/>
    <property type="match status" value="1"/>
</dbReference>
<dbReference type="Pfam" id="PF16010">
    <property type="entry name" value="CDH-cyt"/>
    <property type="match status" value="1"/>
</dbReference>
<feature type="transmembrane region" description="Helical" evidence="7">
    <location>
        <begin position="295"/>
        <end position="316"/>
    </location>
</feature>
<keyword evidence="4" id="KW-0249">Electron transport</keyword>
<reference evidence="10" key="1">
    <citation type="journal article" date="2020" name="Stud. Mycol.">
        <title>101 Dothideomycetes genomes: a test case for predicting lifestyles and emergence of pathogens.</title>
        <authorList>
            <person name="Haridas S."/>
            <person name="Albert R."/>
            <person name="Binder M."/>
            <person name="Bloem J."/>
            <person name="Labutti K."/>
            <person name="Salamov A."/>
            <person name="Andreopoulos B."/>
            <person name="Baker S."/>
            <person name="Barry K."/>
            <person name="Bills G."/>
            <person name="Bluhm B."/>
            <person name="Cannon C."/>
            <person name="Castanera R."/>
            <person name="Culley D."/>
            <person name="Daum C."/>
            <person name="Ezra D."/>
            <person name="Gonzalez J."/>
            <person name="Henrissat B."/>
            <person name="Kuo A."/>
            <person name="Liang C."/>
            <person name="Lipzen A."/>
            <person name="Lutzoni F."/>
            <person name="Magnuson J."/>
            <person name="Mondo S."/>
            <person name="Nolan M."/>
            <person name="Ohm R."/>
            <person name="Pangilinan J."/>
            <person name="Park H.-J."/>
            <person name="Ramirez L."/>
            <person name="Alfaro M."/>
            <person name="Sun H."/>
            <person name="Tritt A."/>
            <person name="Yoshinaga Y."/>
            <person name="Zwiers L.-H."/>
            <person name="Turgeon B."/>
            <person name="Goodwin S."/>
            <person name="Spatafora J."/>
            <person name="Crous P."/>
            <person name="Grigoriev I."/>
        </authorList>
    </citation>
    <scope>NUCLEOTIDE SEQUENCE</scope>
    <source>
        <strain evidence="10">CBS 123094</strain>
    </source>
</reference>
<evidence type="ECO:0000256" key="8">
    <source>
        <dbReference type="SAM" id="SignalP"/>
    </source>
</evidence>
<dbReference type="CDD" id="cd08760">
    <property type="entry name" value="Cyt_b561_FRRS1_like"/>
    <property type="match status" value="1"/>
</dbReference>
<keyword evidence="8" id="KW-0732">Signal</keyword>
<dbReference type="Proteomes" id="UP000799779">
    <property type="component" value="Unassembled WGS sequence"/>
</dbReference>
<protein>
    <submittedName>
        <fullName evidence="10">Iron reductase domain protein</fullName>
    </submittedName>
</protein>
<comment type="subcellular location">
    <subcellularLocation>
        <location evidence="1">Membrane</location>
    </subcellularLocation>
</comment>
<feature type="transmembrane region" description="Helical" evidence="7">
    <location>
        <begin position="363"/>
        <end position="385"/>
    </location>
</feature>
<evidence type="ECO:0000259" key="9">
    <source>
        <dbReference type="SMART" id="SM00665"/>
    </source>
</evidence>
<dbReference type="Pfam" id="PF03188">
    <property type="entry name" value="Cytochrom_B561"/>
    <property type="match status" value="1"/>
</dbReference>
<dbReference type="GO" id="GO:0016020">
    <property type="term" value="C:membrane"/>
    <property type="evidence" value="ECO:0007669"/>
    <property type="project" value="UniProtKB-SubCell"/>
</dbReference>
<evidence type="ECO:0000256" key="3">
    <source>
        <dbReference type="ARBA" id="ARBA00022692"/>
    </source>
</evidence>